<dbReference type="InterPro" id="IPR050549">
    <property type="entry name" value="MFS_Trehalose_Transporter"/>
</dbReference>
<evidence type="ECO:0000256" key="5">
    <source>
        <dbReference type="ARBA" id="ARBA00023136"/>
    </source>
</evidence>
<feature type="domain" description="Major facilitator superfamily (MFS) profile" evidence="8">
    <location>
        <begin position="68"/>
        <end position="504"/>
    </location>
</feature>
<feature type="transmembrane region" description="Helical" evidence="7">
    <location>
        <begin position="312"/>
        <end position="335"/>
    </location>
</feature>
<dbReference type="NCBIfam" id="TIGR00879">
    <property type="entry name" value="SP"/>
    <property type="match status" value="1"/>
</dbReference>
<comment type="similarity">
    <text evidence="6">Belongs to the major facilitator superfamily. Sugar transporter (TC 2.A.1.1) family.</text>
</comment>
<feature type="transmembrane region" description="Helical" evidence="7">
    <location>
        <begin position="449"/>
        <end position="470"/>
    </location>
</feature>
<feature type="transmembrane region" description="Helical" evidence="7">
    <location>
        <begin position="413"/>
        <end position="437"/>
    </location>
</feature>
<evidence type="ECO:0000256" key="6">
    <source>
        <dbReference type="RuleBase" id="RU003346"/>
    </source>
</evidence>
<evidence type="ECO:0000256" key="2">
    <source>
        <dbReference type="ARBA" id="ARBA00022475"/>
    </source>
</evidence>
<keyword evidence="2" id="KW-1003">Cell membrane</keyword>
<dbReference type="InterPro" id="IPR005829">
    <property type="entry name" value="Sugar_transporter_CS"/>
</dbReference>
<feature type="transmembrane region" description="Helical" evidence="7">
    <location>
        <begin position="223"/>
        <end position="244"/>
    </location>
</feature>
<evidence type="ECO:0000313" key="10">
    <source>
        <dbReference type="Proteomes" id="UP001359485"/>
    </source>
</evidence>
<dbReference type="InterPro" id="IPR005828">
    <property type="entry name" value="MFS_sugar_transport-like"/>
</dbReference>
<keyword evidence="4 7" id="KW-1133">Transmembrane helix</keyword>
<keyword evidence="5 7" id="KW-0472">Membrane</keyword>
<dbReference type="PANTHER" id="PTHR48021">
    <property type="match status" value="1"/>
</dbReference>
<comment type="subcellular location">
    <subcellularLocation>
        <location evidence="1">Cell membrane</location>
        <topology evidence="1">Multi-pass membrane protein</topology>
    </subcellularLocation>
</comment>
<dbReference type="InterPro" id="IPR036259">
    <property type="entry name" value="MFS_trans_sf"/>
</dbReference>
<dbReference type="InterPro" id="IPR044775">
    <property type="entry name" value="MFS_ERD6/Tret1-like"/>
</dbReference>
<dbReference type="PROSITE" id="PS00217">
    <property type="entry name" value="SUGAR_TRANSPORT_2"/>
    <property type="match status" value="1"/>
</dbReference>
<accession>A0ABR1AKC7</accession>
<feature type="transmembrane region" description="Helical" evidence="7">
    <location>
        <begin position="170"/>
        <end position="187"/>
    </location>
</feature>
<dbReference type="Proteomes" id="UP001359485">
    <property type="component" value="Unassembled WGS sequence"/>
</dbReference>
<gene>
    <name evidence="9" type="ORF">RUM44_001556</name>
</gene>
<evidence type="ECO:0000256" key="7">
    <source>
        <dbReference type="SAM" id="Phobius"/>
    </source>
</evidence>
<keyword evidence="3 7" id="KW-0812">Transmembrane</keyword>
<sequence length="542" mass="59835">MSTESYLMNFVQQPPKCEILKYVNLSYSNNDSLNEEVKIRLVDNDSELKPVIQPSCSYAKAERGSAVRQVFAAFAANLGTVNTGLVFGFSAVVLPQLKSPTSAIPIDQEQASWIASLSSISTPVGCILGGYLMDVIGRRRTLILTELPLIIGWLLIFSANSVYMIYGGRLLVGFGSGMVGAPARVYTGEVTQPHLRGMLLALSSVGVSLGVLIEYSLGALVSWPVLAGISASVPILSLLLMMFLPETPNFLVSQHKADEARKALRKFRGSTCDIDAELKILTDFSQKNNLKKVKGLKETIRALTSPTALKPFAILVTYFMFYQFSGVNTITFYAVEVFEESGAQVNKYLATVILGLVRVIFTIVACISLRKCGRRPLTMISGVGCASTMIGLGTYMYYSKLCKEMLEVPQYTWLPVAFIFLFTVACTLGFLVVPWVMIGELYPLQVRGIFGGLTTCCAHLFVFIVVKSYPFLYRLIDRYGCFWVYGSFSAVGCIFFYFCVPETKGKTLQEIEDHFAGRGNSLSRKRRKGDFEQLATQKTPNC</sequence>
<feature type="transmembrane region" description="Helical" evidence="7">
    <location>
        <begin position="379"/>
        <end position="398"/>
    </location>
</feature>
<feature type="transmembrane region" description="Helical" evidence="7">
    <location>
        <begin position="482"/>
        <end position="500"/>
    </location>
</feature>
<feature type="transmembrane region" description="Helical" evidence="7">
    <location>
        <begin position="70"/>
        <end position="93"/>
    </location>
</feature>
<dbReference type="PROSITE" id="PS00216">
    <property type="entry name" value="SUGAR_TRANSPORT_1"/>
    <property type="match status" value="1"/>
</dbReference>
<evidence type="ECO:0000259" key="8">
    <source>
        <dbReference type="PROSITE" id="PS50850"/>
    </source>
</evidence>
<dbReference type="Gene3D" id="1.20.1250.20">
    <property type="entry name" value="MFS general substrate transporter like domains"/>
    <property type="match status" value="1"/>
</dbReference>
<keyword evidence="10" id="KW-1185">Reference proteome</keyword>
<dbReference type="Pfam" id="PF00083">
    <property type="entry name" value="Sugar_tr"/>
    <property type="match status" value="1"/>
</dbReference>
<keyword evidence="6" id="KW-0813">Transport</keyword>
<dbReference type="PANTHER" id="PTHR48021:SF7">
    <property type="entry name" value="RH09188P"/>
    <property type="match status" value="1"/>
</dbReference>
<dbReference type="PROSITE" id="PS50850">
    <property type="entry name" value="MFS"/>
    <property type="match status" value="1"/>
</dbReference>
<protein>
    <recommendedName>
        <fullName evidence="8">Major facilitator superfamily (MFS) profile domain-containing protein</fullName>
    </recommendedName>
</protein>
<feature type="transmembrane region" description="Helical" evidence="7">
    <location>
        <begin position="144"/>
        <end position="164"/>
    </location>
</feature>
<feature type="transmembrane region" description="Helical" evidence="7">
    <location>
        <begin position="199"/>
        <end position="217"/>
    </location>
</feature>
<dbReference type="EMBL" id="JAWJWF010000047">
    <property type="protein sequence ID" value="KAK6621749.1"/>
    <property type="molecule type" value="Genomic_DNA"/>
</dbReference>
<dbReference type="InterPro" id="IPR003663">
    <property type="entry name" value="Sugar/inositol_transpt"/>
</dbReference>
<dbReference type="InterPro" id="IPR020846">
    <property type="entry name" value="MFS_dom"/>
</dbReference>
<reference evidence="9 10" key="1">
    <citation type="submission" date="2023-09" db="EMBL/GenBank/DDBJ databases">
        <title>Genomes of two closely related lineages of the louse Polyplax serrata with different host specificities.</title>
        <authorList>
            <person name="Martinu J."/>
            <person name="Tarabai H."/>
            <person name="Stefka J."/>
            <person name="Hypsa V."/>
        </authorList>
    </citation>
    <scope>NUCLEOTIDE SEQUENCE [LARGE SCALE GENOMIC DNA]</scope>
    <source>
        <strain evidence="9">98ZLc_SE</strain>
    </source>
</reference>
<dbReference type="SUPFAM" id="SSF103473">
    <property type="entry name" value="MFS general substrate transporter"/>
    <property type="match status" value="1"/>
</dbReference>
<evidence type="ECO:0000256" key="3">
    <source>
        <dbReference type="ARBA" id="ARBA00022692"/>
    </source>
</evidence>
<comment type="caution">
    <text evidence="9">The sequence shown here is derived from an EMBL/GenBank/DDBJ whole genome shotgun (WGS) entry which is preliminary data.</text>
</comment>
<dbReference type="PRINTS" id="PR00171">
    <property type="entry name" value="SUGRTRNSPORT"/>
</dbReference>
<evidence type="ECO:0000256" key="4">
    <source>
        <dbReference type="ARBA" id="ARBA00022989"/>
    </source>
</evidence>
<name>A0ABR1AKC7_POLSC</name>
<feature type="transmembrane region" description="Helical" evidence="7">
    <location>
        <begin position="113"/>
        <end position="132"/>
    </location>
</feature>
<dbReference type="CDD" id="cd17358">
    <property type="entry name" value="MFS_GLUT6_8_Class3_like"/>
    <property type="match status" value="1"/>
</dbReference>
<organism evidence="9 10">
    <name type="scientific">Polyplax serrata</name>
    <name type="common">Common mouse louse</name>
    <dbReference type="NCBI Taxonomy" id="468196"/>
    <lineage>
        <taxon>Eukaryota</taxon>
        <taxon>Metazoa</taxon>
        <taxon>Ecdysozoa</taxon>
        <taxon>Arthropoda</taxon>
        <taxon>Hexapoda</taxon>
        <taxon>Insecta</taxon>
        <taxon>Pterygota</taxon>
        <taxon>Neoptera</taxon>
        <taxon>Paraneoptera</taxon>
        <taxon>Psocodea</taxon>
        <taxon>Troctomorpha</taxon>
        <taxon>Phthiraptera</taxon>
        <taxon>Anoplura</taxon>
        <taxon>Polyplacidae</taxon>
        <taxon>Polyplax</taxon>
    </lineage>
</organism>
<feature type="transmembrane region" description="Helical" evidence="7">
    <location>
        <begin position="347"/>
        <end position="367"/>
    </location>
</feature>
<proteinExistence type="inferred from homology"/>
<evidence type="ECO:0000256" key="1">
    <source>
        <dbReference type="ARBA" id="ARBA00004651"/>
    </source>
</evidence>
<evidence type="ECO:0000313" key="9">
    <source>
        <dbReference type="EMBL" id="KAK6621749.1"/>
    </source>
</evidence>